<protein>
    <submittedName>
        <fullName evidence="2">Uncharacterized protein</fullName>
    </submittedName>
</protein>
<gene>
    <name evidence="2" type="ORF">CVT24_005001</name>
</gene>
<keyword evidence="3" id="KW-1185">Reference proteome</keyword>
<organism evidence="2 3">
    <name type="scientific">Panaeolus cyanescens</name>
    <dbReference type="NCBI Taxonomy" id="181874"/>
    <lineage>
        <taxon>Eukaryota</taxon>
        <taxon>Fungi</taxon>
        <taxon>Dikarya</taxon>
        <taxon>Basidiomycota</taxon>
        <taxon>Agaricomycotina</taxon>
        <taxon>Agaricomycetes</taxon>
        <taxon>Agaricomycetidae</taxon>
        <taxon>Agaricales</taxon>
        <taxon>Agaricineae</taxon>
        <taxon>Galeropsidaceae</taxon>
        <taxon>Panaeolus</taxon>
    </lineage>
</organism>
<comment type="caution">
    <text evidence="2">The sequence shown here is derived from an EMBL/GenBank/DDBJ whole genome shotgun (WGS) entry which is preliminary data.</text>
</comment>
<feature type="compositionally biased region" description="Acidic residues" evidence="1">
    <location>
        <begin position="46"/>
        <end position="59"/>
    </location>
</feature>
<feature type="compositionally biased region" description="Low complexity" evidence="1">
    <location>
        <begin position="149"/>
        <end position="160"/>
    </location>
</feature>
<reference evidence="2 3" key="1">
    <citation type="journal article" date="2018" name="Evol. Lett.">
        <title>Horizontal gene cluster transfer increased hallucinogenic mushroom diversity.</title>
        <authorList>
            <person name="Reynolds H.T."/>
            <person name="Vijayakumar V."/>
            <person name="Gluck-Thaler E."/>
            <person name="Korotkin H.B."/>
            <person name="Matheny P.B."/>
            <person name="Slot J.C."/>
        </authorList>
    </citation>
    <scope>NUCLEOTIDE SEQUENCE [LARGE SCALE GENOMIC DNA]</scope>
    <source>
        <strain evidence="2 3">2629</strain>
    </source>
</reference>
<accession>A0A409VBV8</accession>
<sequence>MSGSQSAPPGAEAPQISTLRNNYEAAFKPEEVPMLMDVDNDADLISLDSDDDFPSDIESTDLHEFTKDHDAPPYQELFPGEGSTVAGPSGNFEAKGPPSLESLDWESAQPVKTDGPLIQKTTVAGIGQSSKNPVQGDTRPMSPSQSPRASGVGSGSSMSMAGKAKSGSLCVICGKNPPYNDGTRAYNTCSKKCGATLQSMQGLPNQNGNSMGAAYDLRNGPKSMWETFYSKNVSNSYHQRATPTVKMCTVRATNASARYGAQKYSYRFAAPGHNALEEE</sequence>
<evidence type="ECO:0000313" key="2">
    <source>
        <dbReference type="EMBL" id="PPQ63469.1"/>
    </source>
</evidence>
<evidence type="ECO:0000256" key="1">
    <source>
        <dbReference type="SAM" id="MobiDB-lite"/>
    </source>
</evidence>
<evidence type="ECO:0000313" key="3">
    <source>
        <dbReference type="Proteomes" id="UP000284842"/>
    </source>
</evidence>
<feature type="region of interest" description="Disordered" evidence="1">
    <location>
        <begin position="124"/>
        <end position="160"/>
    </location>
</feature>
<dbReference type="AlphaFoldDB" id="A0A409VBV8"/>
<name>A0A409VBV8_9AGAR</name>
<dbReference type="InParanoid" id="A0A409VBV8"/>
<dbReference type="Proteomes" id="UP000284842">
    <property type="component" value="Unassembled WGS sequence"/>
</dbReference>
<feature type="compositionally biased region" description="Basic and acidic residues" evidence="1">
    <location>
        <begin position="60"/>
        <end position="71"/>
    </location>
</feature>
<feature type="compositionally biased region" description="Polar residues" evidence="1">
    <location>
        <begin position="124"/>
        <end position="148"/>
    </location>
</feature>
<feature type="region of interest" description="Disordered" evidence="1">
    <location>
        <begin position="46"/>
        <end position="102"/>
    </location>
</feature>
<proteinExistence type="predicted"/>
<dbReference type="EMBL" id="NHTK01006122">
    <property type="protein sequence ID" value="PPQ63469.1"/>
    <property type="molecule type" value="Genomic_DNA"/>
</dbReference>